<protein>
    <submittedName>
        <fullName evidence="1">Uncharacterized protein</fullName>
    </submittedName>
</protein>
<dbReference type="RefSeq" id="WP_101283271.1">
    <property type="nucleotide sequence ID" value="NZ_CP024199.1"/>
</dbReference>
<evidence type="ECO:0000313" key="2">
    <source>
        <dbReference type="Proteomes" id="UP000233458"/>
    </source>
</evidence>
<dbReference type="InterPro" id="IPR045767">
    <property type="entry name" value="DUF6134"/>
</dbReference>
<dbReference type="Pfam" id="PF19630">
    <property type="entry name" value="DUF6134"/>
    <property type="match status" value="1"/>
</dbReference>
<proteinExistence type="predicted"/>
<dbReference type="EMBL" id="CP024199">
    <property type="protein sequence ID" value="AUG51532.1"/>
    <property type="molecule type" value="Genomic_DNA"/>
</dbReference>
<keyword evidence="2" id="KW-1185">Reference proteome</keyword>
<dbReference type="Proteomes" id="UP000233458">
    <property type="component" value="Chromosome"/>
</dbReference>
<gene>
    <name evidence="1" type="ORF">CSC3H3_01550</name>
</gene>
<evidence type="ECO:0000313" key="1">
    <source>
        <dbReference type="EMBL" id="AUG51532.1"/>
    </source>
</evidence>
<organism evidence="1 2">
    <name type="scientific">Thalassospira marina</name>
    <dbReference type="NCBI Taxonomy" id="2048283"/>
    <lineage>
        <taxon>Bacteria</taxon>
        <taxon>Pseudomonadati</taxon>
        <taxon>Pseudomonadota</taxon>
        <taxon>Alphaproteobacteria</taxon>
        <taxon>Rhodospirillales</taxon>
        <taxon>Thalassospiraceae</taxon>
        <taxon>Thalassospira</taxon>
    </lineage>
</organism>
<reference evidence="1 2" key="1">
    <citation type="submission" date="2017-10" db="EMBL/GenBank/DDBJ databases">
        <title>Biodiversity and function of Thalassospira species in the particle-attached aromatic-hydrocarbon-degrading consortia from the surface seawater of the China South Sea.</title>
        <authorList>
            <person name="Dong C."/>
            <person name="Liu R."/>
            <person name="Shao Z."/>
        </authorList>
    </citation>
    <scope>NUCLEOTIDE SEQUENCE [LARGE SCALE GENOMIC DNA]</scope>
    <source>
        <strain evidence="1 2">CSC3H3</strain>
    </source>
</reference>
<accession>A0ABN5FED6</accession>
<sequence length="267" mass="29124">MKGQLRNASSSLPKNTMLGSWVQRILFIVVMAALVLGFCFSAAAQATPPLPGAQCRDIDPTKLYGGNEWDFQIRREGAPVGTHRLSFHPGRDGVQVIAESTITISFLGFTAYQFDYRSESLWQQDQLAKLAVIVDDDGDKSTVTARHDAKTNSLVVTGPDGSETLPATIFPTDHWHCGVLASQRVLNTITGHANRVRITNLGLEKIIAGNGGATRIAATHIRYDGELQTDAWYDAEGRWVGLAFKARDGSSIIYRCLTCTKITGNTQ</sequence>
<name>A0ABN5FED6_9PROT</name>